<reference evidence="1" key="1">
    <citation type="submission" date="2021-02" db="EMBL/GenBank/DDBJ databases">
        <title>The CRISPR/cas machinery reduction and long-range gene transfer in the hot spring cyanobacterium Synechococcus.</title>
        <authorList>
            <person name="Dvorak P."/>
            <person name="Jahodarova E."/>
            <person name="Hasler P."/>
            <person name="Poulickova A."/>
        </authorList>
    </citation>
    <scope>NUCLEOTIDE SEQUENCE</scope>
    <source>
        <strain evidence="1">Rupite</strain>
    </source>
</reference>
<sequence>MLLLGFSAGALVAWGLAHPDWASRLPSLSEPIPALSAPRAEAKAAQQQRLPLAREPQLERDPFALDPLASLSYVPSIMYHDVVASRKEVWFDTT</sequence>
<name>A0ABT0CFU5_THEVL</name>
<organism evidence="1 2">
    <name type="scientific">Thermostichus vulcanus str. 'Rupite'</name>
    <dbReference type="NCBI Taxonomy" id="2813851"/>
    <lineage>
        <taxon>Bacteria</taxon>
        <taxon>Bacillati</taxon>
        <taxon>Cyanobacteriota</taxon>
        <taxon>Cyanophyceae</taxon>
        <taxon>Thermostichales</taxon>
        <taxon>Thermostichaceae</taxon>
        <taxon>Thermostichus</taxon>
    </lineage>
</organism>
<evidence type="ECO:0000313" key="1">
    <source>
        <dbReference type="EMBL" id="MCJ2544655.1"/>
    </source>
</evidence>
<evidence type="ECO:0000313" key="2">
    <source>
        <dbReference type="Proteomes" id="UP000830835"/>
    </source>
</evidence>
<comment type="caution">
    <text evidence="1">The sequence shown here is derived from an EMBL/GenBank/DDBJ whole genome shotgun (WGS) entry which is preliminary data.</text>
</comment>
<feature type="non-terminal residue" evidence="1">
    <location>
        <position position="94"/>
    </location>
</feature>
<proteinExistence type="predicted"/>
<protein>
    <submittedName>
        <fullName evidence="1">Polysaccharide deacetylase</fullName>
    </submittedName>
</protein>
<keyword evidence="2" id="KW-1185">Reference proteome</keyword>
<dbReference type="Proteomes" id="UP000830835">
    <property type="component" value="Unassembled WGS sequence"/>
</dbReference>
<accession>A0ABT0CFU5</accession>
<gene>
    <name evidence="1" type="ORF">JX360_17410</name>
</gene>
<dbReference type="EMBL" id="JAFIRA010000109">
    <property type="protein sequence ID" value="MCJ2544655.1"/>
    <property type="molecule type" value="Genomic_DNA"/>
</dbReference>